<proteinExistence type="predicted"/>
<dbReference type="PANTHER" id="PTHR46796">
    <property type="entry name" value="HTH-TYPE TRANSCRIPTIONAL ACTIVATOR RHAS-RELATED"/>
    <property type="match status" value="1"/>
</dbReference>
<dbReference type="InterPro" id="IPR050204">
    <property type="entry name" value="AraC_XylS_family_regulators"/>
</dbReference>
<accession>A0ABW7PE91</accession>
<dbReference type="Pfam" id="PF12833">
    <property type="entry name" value="HTH_18"/>
    <property type="match status" value="1"/>
</dbReference>
<feature type="domain" description="HTH araC/xylS-type" evidence="4">
    <location>
        <begin position="225"/>
        <end position="327"/>
    </location>
</feature>
<sequence length="329" mass="35346">MPAVPAPGRRSCVSHDAGTVRAFLEDAYGSRVELTVLTPAPEPYRITHTDAGDLAGGDLVLPGRLGFVSGPPRWLVVATVRAGRLTLRDGRDEYPLTAGQTFLDGRFGHSLTTRTEDLELRTVAIPWDAVRTAARRAVPGDDRPVRFTGLLPCDAAHATVWQRTADFAHRTLLAPDLPASPQVLVESARLLAATALAVFPNTVLGAHSQGPPPAECRDTASDTLRRAVAFIEGNAAADIGLADIAAAVPVTPRALQYAFARHADTTPLGYLRRVRLTRVHDELRAAAPDDGLSVSRIAARWGFAHAGRFAATYREAYGRSPSQTFRARE</sequence>
<keyword evidence="3" id="KW-0804">Transcription</keyword>
<evidence type="ECO:0000313" key="6">
    <source>
        <dbReference type="Proteomes" id="UP001610631"/>
    </source>
</evidence>
<comment type="caution">
    <text evidence="5">The sequence shown here is derived from an EMBL/GenBank/DDBJ whole genome shotgun (WGS) entry which is preliminary data.</text>
</comment>
<dbReference type="EMBL" id="JBBDHD010000037">
    <property type="protein sequence ID" value="MFH7596702.1"/>
    <property type="molecule type" value="Genomic_DNA"/>
</dbReference>
<gene>
    <name evidence="5" type="ORF">WDV06_16615</name>
</gene>
<dbReference type="PANTHER" id="PTHR46796:SF12">
    <property type="entry name" value="HTH-TYPE DNA-BINDING TRANSCRIPTIONAL ACTIVATOR EUTR"/>
    <property type="match status" value="1"/>
</dbReference>
<organism evidence="5 6">
    <name type="scientific">Streptomyces racemochromogenes</name>
    <dbReference type="NCBI Taxonomy" id="67353"/>
    <lineage>
        <taxon>Bacteria</taxon>
        <taxon>Bacillati</taxon>
        <taxon>Actinomycetota</taxon>
        <taxon>Actinomycetes</taxon>
        <taxon>Kitasatosporales</taxon>
        <taxon>Streptomycetaceae</taxon>
        <taxon>Streptomyces</taxon>
    </lineage>
</organism>
<evidence type="ECO:0000313" key="5">
    <source>
        <dbReference type="EMBL" id="MFH7596702.1"/>
    </source>
</evidence>
<dbReference type="InterPro" id="IPR009057">
    <property type="entry name" value="Homeodomain-like_sf"/>
</dbReference>
<keyword evidence="6" id="KW-1185">Reference proteome</keyword>
<protein>
    <submittedName>
        <fullName evidence="5">Helix-turn-helix transcriptional regulator</fullName>
    </submittedName>
</protein>
<evidence type="ECO:0000256" key="2">
    <source>
        <dbReference type="ARBA" id="ARBA00023125"/>
    </source>
</evidence>
<keyword evidence="1" id="KW-0805">Transcription regulation</keyword>
<dbReference type="SUPFAM" id="SSF46689">
    <property type="entry name" value="Homeodomain-like"/>
    <property type="match status" value="2"/>
</dbReference>
<evidence type="ECO:0000256" key="3">
    <source>
        <dbReference type="ARBA" id="ARBA00023163"/>
    </source>
</evidence>
<dbReference type="PROSITE" id="PS01124">
    <property type="entry name" value="HTH_ARAC_FAMILY_2"/>
    <property type="match status" value="1"/>
</dbReference>
<evidence type="ECO:0000256" key="1">
    <source>
        <dbReference type="ARBA" id="ARBA00023015"/>
    </source>
</evidence>
<evidence type="ECO:0000259" key="4">
    <source>
        <dbReference type="PROSITE" id="PS01124"/>
    </source>
</evidence>
<dbReference type="InterPro" id="IPR018060">
    <property type="entry name" value="HTH_AraC"/>
</dbReference>
<dbReference type="RefSeq" id="WP_395510517.1">
    <property type="nucleotide sequence ID" value="NZ_JBBDHD010000037.1"/>
</dbReference>
<dbReference type="Proteomes" id="UP001610631">
    <property type="component" value="Unassembled WGS sequence"/>
</dbReference>
<dbReference type="SMART" id="SM00342">
    <property type="entry name" value="HTH_ARAC"/>
    <property type="match status" value="1"/>
</dbReference>
<keyword evidence="2" id="KW-0238">DNA-binding</keyword>
<reference evidence="5 6" key="1">
    <citation type="submission" date="2024-03" db="EMBL/GenBank/DDBJ databases">
        <title>Whole genome sequencing of Streptomyces racemochromogenes, to identify antimicrobial biosynthetic gene clusters.</title>
        <authorList>
            <person name="Suryawanshi P."/>
            <person name="Krishnaraj P.U."/>
            <person name="Arun Y.P."/>
            <person name="Suryawanshi M.P."/>
            <person name="Rakshit O."/>
        </authorList>
    </citation>
    <scope>NUCLEOTIDE SEQUENCE [LARGE SCALE GENOMIC DNA]</scope>
    <source>
        <strain evidence="5 6">AUDT626</strain>
    </source>
</reference>
<name>A0ABW7PE91_9ACTN</name>
<dbReference type="Gene3D" id="1.10.10.60">
    <property type="entry name" value="Homeodomain-like"/>
    <property type="match status" value="1"/>
</dbReference>